<feature type="compositionally biased region" description="Basic and acidic residues" evidence="1">
    <location>
        <begin position="250"/>
        <end position="266"/>
    </location>
</feature>
<dbReference type="InterPro" id="IPR007149">
    <property type="entry name" value="Leo1"/>
</dbReference>
<gene>
    <name evidence="2" type="ORF">NAEGRDRAFT_53398</name>
</gene>
<dbReference type="GeneID" id="8859255"/>
<dbReference type="RefSeq" id="XP_002670616.1">
    <property type="nucleotide sequence ID" value="XM_002670570.1"/>
</dbReference>
<dbReference type="AlphaFoldDB" id="D2VZ29"/>
<dbReference type="FunCoup" id="D2VZ29">
    <property type="interactions" value="135"/>
</dbReference>
<feature type="compositionally biased region" description="Basic residues" evidence="1">
    <location>
        <begin position="303"/>
        <end position="315"/>
    </location>
</feature>
<feature type="region of interest" description="Disordered" evidence="1">
    <location>
        <begin position="1"/>
        <end position="72"/>
    </location>
</feature>
<accession>D2VZ29</accession>
<evidence type="ECO:0000313" key="2">
    <source>
        <dbReference type="EMBL" id="EFC37872.1"/>
    </source>
</evidence>
<dbReference type="GO" id="GO:0032968">
    <property type="term" value="P:positive regulation of transcription elongation by RNA polymerase II"/>
    <property type="evidence" value="ECO:0007669"/>
    <property type="project" value="TreeGrafter"/>
</dbReference>
<evidence type="ECO:0000256" key="1">
    <source>
        <dbReference type="SAM" id="MobiDB-lite"/>
    </source>
</evidence>
<dbReference type="KEGG" id="ngr:NAEGRDRAFT_53398"/>
<feature type="region of interest" description="Disordered" evidence="1">
    <location>
        <begin position="247"/>
        <end position="353"/>
    </location>
</feature>
<keyword evidence="3" id="KW-1185">Reference proteome</keyword>
<dbReference type="Proteomes" id="UP000006671">
    <property type="component" value="Unassembled WGS sequence"/>
</dbReference>
<dbReference type="OMA" id="QFNTDEK"/>
<feature type="compositionally biased region" description="Basic and acidic residues" evidence="1">
    <location>
        <begin position="42"/>
        <end position="72"/>
    </location>
</feature>
<evidence type="ECO:0000313" key="3">
    <source>
        <dbReference type="Proteomes" id="UP000006671"/>
    </source>
</evidence>
<dbReference type="Pfam" id="PF04004">
    <property type="entry name" value="Leo1"/>
    <property type="match status" value="1"/>
</dbReference>
<dbReference type="EMBL" id="GG738913">
    <property type="protein sequence ID" value="EFC37872.1"/>
    <property type="molecule type" value="Genomic_DNA"/>
</dbReference>
<dbReference type="VEuPathDB" id="AmoebaDB:NAEGRDRAFT_53398"/>
<dbReference type="STRING" id="5762.D2VZ29"/>
<dbReference type="GO" id="GO:1990269">
    <property type="term" value="F:RNA polymerase II C-terminal domain phosphoserine binding"/>
    <property type="evidence" value="ECO:0007669"/>
    <property type="project" value="TreeGrafter"/>
</dbReference>
<dbReference type="GO" id="GO:0016593">
    <property type="term" value="C:Cdc73/Paf1 complex"/>
    <property type="evidence" value="ECO:0007669"/>
    <property type="project" value="InterPro"/>
</dbReference>
<sequence>MTDKASMEEIFGSDFEEESEEEQQQQQQNEEIQSSSDNEVEEFTHRRVTRSSEHQKIAEKERLEEEQRKLEDQMLTSQAEHYDSLLYKYDSDGDDESKQVLEVKHSERPTKDSLDLFFLRTPIQFNTDEKEFTEESSLPKNDLYTIRWKKNEETGEIESNTRVVQYEDGSYQVFVGNEVILNLEAKKYTNYNNLHLFEKVSPFCYYGHGIFTHRLNSKATSTQTKGRDIALKLTKGTTTTKIKKTVLTSKRPETEETKKVMEEAQSLKKKQQKKQQKYQNTLTLDNASLEDAGSSSDEEGNVRKIKRNTLRKPKRSSYEDEEESADSASTGSDEESADSYSSDDSSRASKKRR</sequence>
<dbReference type="GO" id="GO:0006368">
    <property type="term" value="P:transcription elongation by RNA polymerase II"/>
    <property type="evidence" value="ECO:0007669"/>
    <property type="project" value="InterPro"/>
</dbReference>
<feature type="compositionally biased region" description="Acidic residues" evidence="1">
    <location>
        <begin position="14"/>
        <end position="23"/>
    </location>
</feature>
<proteinExistence type="predicted"/>
<organism evidence="3">
    <name type="scientific">Naegleria gruberi</name>
    <name type="common">Amoeba</name>
    <dbReference type="NCBI Taxonomy" id="5762"/>
    <lineage>
        <taxon>Eukaryota</taxon>
        <taxon>Discoba</taxon>
        <taxon>Heterolobosea</taxon>
        <taxon>Tetramitia</taxon>
        <taxon>Eutetramitia</taxon>
        <taxon>Vahlkampfiidae</taxon>
        <taxon>Naegleria</taxon>
    </lineage>
</organism>
<protein>
    <submittedName>
        <fullName evidence="2">Predicted protein</fullName>
    </submittedName>
</protein>
<dbReference type="InParanoid" id="D2VZ29"/>
<name>D2VZ29_NAEGR</name>
<dbReference type="OrthoDB" id="20844at2759"/>
<feature type="compositionally biased region" description="Basic residues" evidence="1">
    <location>
        <begin position="267"/>
        <end position="276"/>
    </location>
</feature>
<dbReference type="PANTHER" id="PTHR23146:SF0">
    <property type="entry name" value="RNA POLYMERASE-ASSOCIATED PROTEIN LEO1"/>
    <property type="match status" value="1"/>
</dbReference>
<reference evidence="2 3" key="1">
    <citation type="journal article" date="2010" name="Cell">
        <title>The genome of Naegleria gruberi illuminates early eukaryotic versatility.</title>
        <authorList>
            <person name="Fritz-Laylin L.K."/>
            <person name="Prochnik S.E."/>
            <person name="Ginger M.L."/>
            <person name="Dacks J.B."/>
            <person name="Carpenter M.L."/>
            <person name="Field M.C."/>
            <person name="Kuo A."/>
            <person name="Paredez A."/>
            <person name="Chapman J."/>
            <person name="Pham J."/>
            <person name="Shu S."/>
            <person name="Neupane R."/>
            <person name="Cipriano M."/>
            <person name="Mancuso J."/>
            <person name="Tu H."/>
            <person name="Salamov A."/>
            <person name="Lindquist E."/>
            <person name="Shapiro H."/>
            <person name="Lucas S."/>
            <person name="Grigoriev I.V."/>
            <person name="Cande W.Z."/>
            <person name="Fulton C."/>
            <person name="Rokhsar D.S."/>
            <person name="Dawson S.C."/>
        </authorList>
    </citation>
    <scope>NUCLEOTIDE SEQUENCE [LARGE SCALE GENOMIC DNA]</scope>
    <source>
        <strain evidence="2 3">NEG-M</strain>
    </source>
</reference>
<dbReference type="PANTHER" id="PTHR23146">
    <property type="entry name" value="LEO1 PROTEIN"/>
    <property type="match status" value="1"/>
</dbReference>
<feature type="compositionally biased region" description="Low complexity" evidence="1">
    <location>
        <begin position="24"/>
        <end position="37"/>
    </location>
</feature>